<dbReference type="OrthoDB" id="1745547at2759"/>
<protein>
    <submittedName>
        <fullName evidence="1">Uncharacterized protein</fullName>
    </submittedName>
</protein>
<dbReference type="AlphaFoldDB" id="A0A843TFI6"/>
<dbReference type="PANTHER" id="PTHR36332:SF1">
    <property type="entry name" value="STRESS RESPONSE PROTEIN"/>
    <property type="match status" value="1"/>
</dbReference>
<evidence type="ECO:0000313" key="2">
    <source>
        <dbReference type="Proteomes" id="UP000652761"/>
    </source>
</evidence>
<comment type="caution">
    <text evidence="1">The sequence shown here is derived from an EMBL/GenBank/DDBJ whole genome shotgun (WGS) entry which is preliminary data.</text>
</comment>
<sequence>MFLSVAHLPQRHARSKKLLEEGRLKLMLNSDGEIEEEEETHAERHARTVALLQAEAFVICYSQRRKIKGGSDRAREGKWCLMNIELPSGGSLASNVTCMATWGSIFNLFPLDLTLLVGFTFV</sequence>
<gene>
    <name evidence="1" type="ORF">Taro_002122</name>
</gene>
<dbReference type="Proteomes" id="UP000652761">
    <property type="component" value="Unassembled WGS sequence"/>
</dbReference>
<proteinExistence type="predicted"/>
<dbReference type="EMBL" id="NMUH01000048">
    <property type="protein sequence ID" value="MQL69805.1"/>
    <property type="molecule type" value="Genomic_DNA"/>
</dbReference>
<name>A0A843TFI6_COLES</name>
<accession>A0A843TFI6</accession>
<reference evidence="1" key="1">
    <citation type="submission" date="2017-07" db="EMBL/GenBank/DDBJ databases">
        <title>Taro Niue Genome Assembly and Annotation.</title>
        <authorList>
            <person name="Atibalentja N."/>
            <person name="Keating K."/>
            <person name="Fields C.J."/>
        </authorList>
    </citation>
    <scope>NUCLEOTIDE SEQUENCE</scope>
    <source>
        <strain evidence="1">Niue_2</strain>
        <tissue evidence="1">Leaf</tissue>
    </source>
</reference>
<keyword evidence="2" id="KW-1185">Reference proteome</keyword>
<evidence type="ECO:0000313" key="1">
    <source>
        <dbReference type="EMBL" id="MQL69805.1"/>
    </source>
</evidence>
<dbReference type="PANTHER" id="PTHR36332">
    <property type="entry name" value="STRESS RESPONSE PROTEIN"/>
    <property type="match status" value="1"/>
</dbReference>
<organism evidence="1 2">
    <name type="scientific">Colocasia esculenta</name>
    <name type="common">Wild taro</name>
    <name type="synonym">Arum esculentum</name>
    <dbReference type="NCBI Taxonomy" id="4460"/>
    <lineage>
        <taxon>Eukaryota</taxon>
        <taxon>Viridiplantae</taxon>
        <taxon>Streptophyta</taxon>
        <taxon>Embryophyta</taxon>
        <taxon>Tracheophyta</taxon>
        <taxon>Spermatophyta</taxon>
        <taxon>Magnoliopsida</taxon>
        <taxon>Liliopsida</taxon>
        <taxon>Araceae</taxon>
        <taxon>Aroideae</taxon>
        <taxon>Colocasieae</taxon>
        <taxon>Colocasia</taxon>
    </lineage>
</organism>